<comment type="caution">
    <text evidence="1">The sequence shown here is derived from an EMBL/GenBank/DDBJ whole genome shotgun (WGS) entry which is preliminary data.</text>
</comment>
<dbReference type="GO" id="GO:0007018">
    <property type="term" value="P:microtubule-based movement"/>
    <property type="evidence" value="ECO:0007669"/>
    <property type="project" value="TreeGrafter"/>
</dbReference>
<protein>
    <submittedName>
        <fullName evidence="1">Uncharacterized protein</fullName>
    </submittedName>
</protein>
<evidence type="ECO:0000313" key="1">
    <source>
        <dbReference type="EMBL" id="KAA6398256.1"/>
    </source>
</evidence>
<evidence type="ECO:0000313" key="2">
    <source>
        <dbReference type="Proteomes" id="UP000324800"/>
    </source>
</evidence>
<dbReference type="Gene3D" id="1.25.10.10">
    <property type="entry name" value="Leucine-rich Repeat Variant"/>
    <property type="match status" value="1"/>
</dbReference>
<organism evidence="1 2">
    <name type="scientific">Streblomastix strix</name>
    <dbReference type="NCBI Taxonomy" id="222440"/>
    <lineage>
        <taxon>Eukaryota</taxon>
        <taxon>Metamonada</taxon>
        <taxon>Preaxostyla</taxon>
        <taxon>Oxymonadida</taxon>
        <taxon>Streblomastigidae</taxon>
        <taxon>Streblomastix</taxon>
    </lineage>
</organism>
<gene>
    <name evidence="1" type="ORF">EZS28_006221</name>
</gene>
<dbReference type="SUPFAM" id="SSF48371">
    <property type="entry name" value="ARM repeat"/>
    <property type="match status" value="1"/>
</dbReference>
<dbReference type="PANTHER" id="PTHR15605:SF2">
    <property type="entry name" value="KINESIN-ASSOCIATED PROTEIN 3"/>
    <property type="match status" value="1"/>
</dbReference>
<dbReference type="OrthoDB" id="10265679at2759"/>
<dbReference type="Proteomes" id="UP000324800">
    <property type="component" value="Unassembled WGS sequence"/>
</dbReference>
<reference evidence="1 2" key="1">
    <citation type="submission" date="2019-03" db="EMBL/GenBank/DDBJ databases">
        <title>Single cell metagenomics reveals metabolic interactions within the superorganism composed of flagellate Streblomastix strix and complex community of Bacteroidetes bacteria on its surface.</title>
        <authorList>
            <person name="Treitli S.C."/>
            <person name="Kolisko M."/>
            <person name="Husnik F."/>
            <person name="Keeling P."/>
            <person name="Hampl V."/>
        </authorList>
    </citation>
    <scope>NUCLEOTIDE SEQUENCE [LARGE SCALE GENOMIC DNA]</scope>
    <source>
        <strain evidence="1">ST1C</strain>
    </source>
</reference>
<dbReference type="SMART" id="SM01297">
    <property type="entry name" value="KAP"/>
    <property type="match status" value="1"/>
</dbReference>
<dbReference type="InterPro" id="IPR016024">
    <property type="entry name" value="ARM-type_fold"/>
</dbReference>
<dbReference type="Pfam" id="PF05804">
    <property type="entry name" value="KAP"/>
    <property type="match status" value="2"/>
</dbReference>
<accession>A0A5J4WUL0</accession>
<dbReference type="GO" id="GO:0005930">
    <property type="term" value="C:axoneme"/>
    <property type="evidence" value="ECO:0007669"/>
    <property type="project" value="TreeGrafter"/>
</dbReference>
<dbReference type="InterPro" id="IPR011989">
    <property type="entry name" value="ARM-like"/>
</dbReference>
<dbReference type="PANTHER" id="PTHR15605">
    <property type="entry name" value="KINESIN-ASSOCIATED PROTEINS"/>
    <property type="match status" value="1"/>
</dbReference>
<sequence>MQRREDLYDIAISVPDSAIILLSTVEISFGDLGRTAHVERRPHSTKIPLGALHSANCAPQIARQIASEYDIITRDKIPLLELRIKELIQLKSGKEDGNKSNNIKIQNFLRQSPILAYDSISRETAKIEKINDYVELIYDDNGNIQNKGMALILQLAQSPTNINILRQNALLITAMLRLLRQKPIRNYKLNANIIFTLYCMMDELFINEIILPRGVDDLIMAIIEDVLPLTLRRVTSQDGINLIQQEITRVEGNSFQISLFALIELGNIDLATSSLQILQKLAASDEGQIILLGNGIISRIIPYFSNNESNSKTTPQKTSTTLAPLMANLIFGGEESLELFLTLSFQTALSEVLVRKRDFLEHISLIIEHGASNYAHAPNAGDEIGMNCSRLIDILMTIVLHNPNQNINDSLKGKSNSDSSPQQDNIPPDSLNDVFSILIILSRSLICANLIANWADQGEQCGLERLCDNGIKYMQIPSFRLLHALAAHLSNNEQGIDINTQSSPKKKEIKPPNVIQYIKRFEKIIPSIVSFAKQIIQQTTGPVITSSIIGEALGILACIYTEGIDMCALASSSDLIGLLGQMLQSIVNVNALNGSQTPIDEDRDWIIAAIVGLSGRLSTYPELMIRFAQKKFPELMMSILKEKAHDPQIVVQCLYLFYNFILAPETRDQISQTNLLVRYYLSVLYDADDAHLSKLADTALDLISEVFPNMESFIKKQRFELFNRSFDWILSDNTENEVVK</sequence>
<dbReference type="AlphaFoldDB" id="A0A5J4WUL0"/>
<dbReference type="InterPro" id="IPR008658">
    <property type="entry name" value="KAP3"/>
</dbReference>
<dbReference type="GO" id="GO:0044782">
    <property type="term" value="P:cilium organization"/>
    <property type="evidence" value="ECO:0007669"/>
    <property type="project" value="TreeGrafter"/>
</dbReference>
<proteinExistence type="predicted"/>
<dbReference type="EMBL" id="SNRW01000997">
    <property type="protein sequence ID" value="KAA6398256.1"/>
    <property type="molecule type" value="Genomic_DNA"/>
</dbReference>
<dbReference type="GO" id="GO:0016939">
    <property type="term" value="C:kinesin II complex"/>
    <property type="evidence" value="ECO:0007669"/>
    <property type="project" value="TreeGrafter"/>
</dbReference>
<dbReference type="GO" id="GO:0035869">
    <property type="term" value="C:ciliary transition zone"/>
    <property type="evidence" value="ECO:0007669"/>
    <property type="project" value="TreeGrafter"/>
</dbReference>
<name>A0A5J4WUL0_9EUKA</name>
<dbReference type="GO" id="GO:0019894">
    <property type="term" value="F:kinesin binding"/>
    <property type="evidence" value="ECO:0007669"/>
    <property type="project" value="InterPro"/>
</dbReference>